<protein>
    <submittedName>
        <fullName evidence="1">Unannotated protein</fullName>
    </submittedName>
</protein>
<sequence length="79" mass="8686">MTLSVPVTLPPNPPKFAPPPEHPVAVLVVAFELPPRAPLTSKVKVETPVGTFQLWLEPVYEKVSVLVIFRSFDSQPVNV</sequence>
<dbReference type="AlphaFoldDB" id="A0A6J7TXX8"/>
<organism evidence="1">
    <name type="scientific">freshwater metagenome</name>
    <dbReference type="NCBI Taxonomy" id="449393"/>
    <lineage>
        <taxon>unclassified sequences</taxon>
        <taxon>metagenomes</taxon>
        <taxon>ecological metagenomes</taxon>
    </lineage>
</organism>
<reference evidence="1" key="1">
    <citation type="submission" date="2020-05" db="EMBL/GenBank/DDBJ databases">
        <authorList>
            <person name="Chiriac C."/>
            <person name="Salcher M."/>
            <person name="Ghai R."/>
            <person name="Kavagutti S V."/>
        </authorList>
    </citation>
    <scope>NUCLEOTIDE SEQUENCE</scope>
</reference>
<accession>A0A6J7TXX8</accession>
<evidence type="ECO:0000313" key="1">
    <source>
        <dbReference type="EMBL" id="CAB5058964.1"/>
    </source>
</evidence>
<gene>
    <name evidence="1" type="ORF">UFOPK4366_00151</name>
</gene>
<name>A0A6J7TXX8_9ZZZZ</name>
<dbReference type="EMBL" id="CAFBQS010000012">
    <property type="protein sequence ID" value="CAB5058964.1"/>
    <property type="molecule type" value="Genomic_DNA"/>
</dbReference>
<proteinExistence type="predicted"/>